<dbReference type="Pfam" id="PF00443">
    <property type="entry name" value="UCH"/>
    <property type="match status" value="1"/>
</dbReference>
<dbReference type="InterPro" id="IPR059018">
    <property type="entry name" value="HEAT_URB1"/>
</dbReference>
<dbReference type="Pfam" id="PF26140">
    <property type="entry name" value="HEAT_URB1"/>
    <property type="match status" value="1"/>
</dbReference>
<dbReference type="GO" id="GO:0004843">
    <property type="term" value="F:cysteine-type deubiquitinase activity"/>
    <property type="evidence" value="ECO:0007669"/>
    <property type="project" value="InterPro"/>
</dbReference>
<reference evidence="8 9" key="1">
    <citation type="submission" date="2023-03" db="EMBL/GenBank/DDBJ databases">
        <title>Mating type loci evolution in Malassezia.</title>
        <authorList>
            <person name="Coelho M.A."/>
        </authorList>
    </citation>
    <scope>NUCLEOTIDE SEQUENCE [LARGE SCALE GENOMIC DNA]</scope>
    <source>
        <strain evidence="8 9">CBS 9725</strain>
    </source>
</reference>
<feature type="domain" description="UBP-type" evidence="7">
    <location>
        <begin position="1875"/>
        <end position="2019"/>
    </location>
</feature>
<dbReference type="PANTHER" id="PTHR13500:SF0">
    <property type="entry name" value="NUCLEOLAR PRE-RIBOSOMAL-ASSOCIATED PROTEIN 1"/>
    <property type="match status" value="1"/>
</dbReference>
<evidence type="ECO:0000256" key="2">
    <source>
        <dbReference type="ARBA" id="ARBA00022771"/>
    </source>
</evidence>
<sequence>MPRPSVAALHAELCSSSADASASALHKLRDALRVYQADLSEYAAVQVTVNDERLLLTREVIESEPRVLPLIFDAWEVAEQRSLSTLKPVPIQLLAQMLDLLSSHQPYHALGERILDDLLSTAAPWIQRMLKYLQVASSSKRDKRKNSNDTVAALVSLRLLTSMATFARGKYSLATWEQFHWTSEMHARLLCMRRRTQTDSTVSLYNADIRTQYIMFLNAMLIQSYHTTLKVALLELGQECIPLVFRGLISDPAEVVQYVLVVLHEEVFKENHIPRGTKVKLLQDQACASLIRLYSREKDVINVNTSVADIVHHFLLSIGTHPGFGICYKDRGWYPRLEEGSATTNASTSTGIYNKILAALLRQLSPTSDLRQQELALRILHACPELTSSYLDTAQRKLSLEPHLDSTWFSSMAFFGRIMALPIPSCDSPTPPPLNSLLANTVPDALLRALGRGLRHQNSLVQFFTSLVVVRILQRIQAVGYMARNAANQLGESAKGPWRSVLRLLELSCRKSVPSIEFLVPLVRENGSMRQEAALRALALYHTVLPSMTFDTRYDVSKLLTSAFLDTKTPYALHFDHLCQLHALQIVANSTEMAFDLSAKASTAWPGHALRSNLHFILSLYASTSGIVRSRARDLLISQLSRTPVFAHETSEIQAWLITLPSPDKGLSSVLNFIDDCWQRCSKTPHRYAERARSHFTRNPGELNMGGAPFASPLLMAVVEQARIRLSKQLFDTAQGAEANASAPIVAYIVRVLLHFVADAKPYHALCDLLDELDHVSPSQESTRRVVLVGKTLLQSVRQPTASDATEVRYTALSNVDDELVDAQASLADRKDEDSVMTDWLASIMVLQSRQRDYPNLVHRIKKCAWKMLFIVLLERLEEASKQEITQTFETLRMWCKTFELSPDDLLKYVLERSVVKVWLAKESTNPAAAMFRLSVVSLVCDIGSGRSEYEKCFAILVENVSLKWDEKVQDTTLLQCAERLAYATPQTTAIVHALLRSVSQSDDKNGYLKCLARYAAAGTRCGASETLRILYEAMPSLIQLLPSPMSVNLIAEIIRSALLHGLDALEPTASGTLTSLHMLSKHDLKHAAVALGEYRGLEADVLLMRCLYAKPQIIGSVLEACNLHMAECVVEFPLTSLAIIELHEVGQNVDSYYSGFANAVLEASLEAIKAQKQSIEVQCICLANLSKQVEFRGRIQSELLKIFQGQRSVAFRRELVWLTIQLNAPNLNACLTEIGLHAIVQAYANPNPILQPLRDTIRTFTAFLLRAAEADFPLAEPVMEAVIQHRLLDKDAIRLARILLDIAPLRSGNYALRLLNTCMANTDVVAEAKKSSTYVRSELILMITTLARSATEALSSPTTLARLIYLYEGSMSRDDRSLFKLLRDQEKSGQISVLDVMRCWTSDPKIVPNSMQRESLLDALLSLNPQRMHKTCVEFPRTSQASSSATDIYDPWFILNLVGGVILEREKRPEVSVDNSQTNPAPLTGLEWLSVLRTGSVGVVVCALSAHDDTLRSFALGLLGKIYASLHPTEFRERDLLLLILERIRDAIPPPPPTSVTGSYDEVPWLPTIITLFMANCLRAVGAPQLTLFPSFCRFLLQRPKLDVHDVPLLYNLLHSTSDQLHHERSWLLRFLKDAVVAHARLADARALEARRRTRIDWRIFQRRHVWDLLLSLYDALIYNVSSAQSAASIANTRDIAQLESIFTSVVRIPYLASTLVTRRGFLQWVAMQINRGAGGKYWLELLANLTGIHLSRQDRLKHLEEIDRALEGTIVIQVLSCTAKALPTGMQVEEVQVTCRLLHSILEFAVLRETSKYQSPETEIVIQLLDQMTAFPFDTTLKDLRLECILYGTQLSTDRIVHGRLRRLFEQRLGECLNSPALRYGRKLIEGEIRPDDGDEDNDQRNETTRLTYPTCSVCKLDLCRPYICLDCSHIACFFRDPITDVHGPLADSELDGNTLATQENDLGSSSHIGLHLAEEEHGFACDMVHGTLFCLACDDVIYDPRFEYVRRAEQRRSDVRRPDEKVLDMMASQDALSELSQTGQHDAQEMFISALNGIHGALTQHAQGRTQLPHFPLDDPDVNQQLYDRSDRRADGYLHTHQDHGAGCPKVTHTRDPFLDLSLDVRNDETSDSNVNDDTILSKKKTTKKDDKNKKARAQGTPSLPEAQAQSLHACLVRYCSPEQLGEASYRCSECQNSARAVKQLALLSLPPVLCIQLKRYEHAASATKVDSRVHFPLTMDVRDCCVDSDEQSRHFDPNAYLYDLFTVVIHEGTLSSGHYTNFSRWKNQWYRFDDDKVSPATISQVLSAKAYQLFYLRRALYNQASHGIHTKK</sequence>
<dbReference type="Pfam" id="PF16201">
    <property type="entry name" value="NopRA1"/>
    <property type="match status" value="1"/>
</dbReference>
<evidence type="ECO:0000313" key="9">
    <source>
        <dbReference type="Proteomes" id="UP001219567"/>
    </source>
</evidence>
<dbReference type="SUPFAM" id="SSF48371">
    <property type="entry name" value="ARM repeat"/>
    <property type="match status" value="1"/>
</dbReference>
<dbReference type="Pfam" id="PF11707">
    <property type="entry name" value="Npa1"/>
    <property type="match status" value="1"/>
</dbReference>
<dbReference type="GO" id="GO:0000463">
    <property type="term" value="P:maturation of LSU-rRNA from tricistronic rRNA transcript (SSU-rRNA, 5.8S rRNA, LSU-rRNA)"/>
    <property type="evidence" value="ECO:0007669"/>
    <property type="project" value="TreeGrafter"/>
</dbReference>
<dbReference type="InterPro" id="IPR032436">
    <property type="entry name" value="URB1_C"/>
</dbReference>
<dbReference type="Pfam" id="PF02148">
    <property type="entry name" value="zf-UBP"/>
    <property type="match status" value="1"/>
</dbReference>
<keyword evidence="9" id="KW-1185">Reference proteome</keyword>
<keyword evidence="1" id="KW-0479">Metal-binding</keyword>
<organism evidence="8 9">
    <name type="scientific">Malassezia yamatoensis</name>
    <dbReference type="NCBI Taxonomy" id="253288"/>
    <lineage>
        <taxon>Eukaryota</taxon>
        <taxon>Fungi</taxon>
        <taxon>Dikarya</taxon>
        <taxon>Basidiomycota</taxon>
        <taxon>Ustilaginomycotina</taxon>
        <taxon>Malasseziomycetes</taxon>
        <taxon>Malasseziales</taxon>
        <taxon>Malasseziaceae</taxon>
        <taxon>Malassezia</taxon>
    </lineage>
</organism>
<keyword evidence="3" id="KW-0862">Zinc</keyword>
<keyword evidence="2 4" id="KW-0863">Zinc-finger</keyword>
<gene>
    <name evidence="8" type="ORF">MYAM1_000868</name>
</gene>
<dbReference type="Gene3D" id="3.30.40.10">
    <property type="entry name" value="Zinc/RING finger domain, C3HC4 (zinc finger)"/>
    <property type="match status" value="1"/>
</dbReference>
<dbReference type="InterPro" id="IPR016024">
    <property type="entry name" value="ARM-type_fold"/>
</dbReference>
<dbReference type="InterPro" id="IPR013083">
    <property type="entry name" value="Znf_RING/FYVE/PHD"/>
</dbReference>
<dbReference type="PROSITE" id="PS50271">
    <property type="entry name" value="ZF_UBP"/>
    <property type="match status" value="1"/>
</dbReference>
<dbReference type="InterPro" id="IPR001607">
    <property type="entry name" value="Znf_UBP"/>
</dbReference>
<dbReference type="PANTHER" id="PTHR13500">
    <property type="entry name" value="NUCLEOLAR PRERIBOSOMAL-ASSOCIATED PROTEIN 1"/>
    <property type="match status" value="1"/>
</dbReference>
<name>A0AAJ6CFV6_9BASI</name>
<feature type="region of interest" description="Disordered" evidence="5">
    <location>
        <begin position="2127"/>
        <end position="2164"/>
    </location>
</feature>
<dbReference type="SUPFAM" id="SSF57850">
    <property type="entry name" value="RING/U-box"/>
    <property type="match status" value="1"/>
</dbReference>
<dbReference type="GO" id="GO:0016579">
    <property type="term" value="P:protein deubiquitination"/>
    <property type="evidence" value="ECO:0007669"/>
    <property type="project" value="InterPro"/>
</dbReference>
<dbReference type="InterPro" id="IPR038765">
    <property type="entry name" value="Papain-like_cys_pep_sf"/>
</dbReference>
<dbReference type="GO" id="GO:0008270">
    <property type="term" value="F:zinc ion binding"/>
    <property type="evidence" value="ECO:0007669"/>
    <property type="project" value="UniProtKB-KW"/>
</dbReference>
<dbReference type="EMBL" id="CP119943">
    <property type="protein sequence ID" value="WFC98144.1"/>
    <property type="molecule type" value="Genomic_DNA"/>
</dbReference>
<dbReference type="GO" id="GO:0000466">
    <property type="term" value="P:maturation of 5.8S rRNA from tricistronic rRNA transcript (SSU-rRNA, 5.8S rRNA, LSU-rRNA)"/>
    <property type="evidence" value="ECO:0007669"/>
    <property type="project" value="TreeGrafter"/>
</dbReference>
<evidence type="ECO:0000256" key="1">
    <source>
        <dbReference type="ARBA" id="ARBA00022723"/>
    </source>
</evidence>
<dbReference type="PROSITE" id="PS50235">
    <property type="entry name" value="USP_3"/>
    <property type="match status" value="1"/>
</dbReference>
<evidence type="ECO:0000256" key="4">
    <source>
        <dbReference type="PROSITE-ProRule" id="PRU00502"/>
    </source>
</evidence>
<evidence type="ECO:0000256" key="5">
    <source>
        <dbReference type="SAM" id="MobiDB-lite"/>
    </source>
</evidence>
<dbReference type="GO" id="GO:0005730">
    <property type="term" value="C:nucleolus"/>
    <property type="evidence" value="ECO:0007669"/>
    <property type="project" value="TreeGrafter"/>
</dbReference>
<evidence type="ECO:0000259" key="6">
    <source>
        <dbReference type="PROSITE" id="PS50235"/>
    </source>
</evidence>
<dbReference type="InterPro" id="IPR021714">
    <property type="entry name" value="URB1_N"/>
</dbReference>
<dbReference type="Gene3D" id="3.90.70.10">
    <property type="entry name" value="Cysteine proteinases"/>
    <property type="match status" value="1"/>
</dbReference>
<dbReference type="SUPFAM" id="SSF54001">
    <property type="entry name" value="Cysteine proteinases"/>
    <property type="match status" value="1"/>
</dbReference>
<evidence type="ECO:0000259" key="7">
    <source>
        <dbReference type="PROSITE" id="PS50271"/>
    </source>
</evidence>
<accession>A0AAJ6CFV6</accession>
<dbReference type="InterPro" id="IPR028889">
    <property type="entry name" value="USP"/>
</dbReference>
<proteinExistence type="predicted"/>
<dbReference type="InterPro" id="IPR039844">
    <property type="entry name" value="URB1"/>
</dbReference>
<dbReference type="Proteomes" id="UP001219567">
    <property type="component" value="Chromosome 1"/>
</dbReference>
<evidence type="ECO:0000313" key="8">
    <source>
        <dbReference type="EMBL" id="WFC98144.1"/>
    </source>
</evidence>
<dbReference type="InterPro" id="IPR001394">
    <property type="entry name" value="Peptidase_C19_UCH"/>
</dbReference>
<evidence type="ECO:0000256" key="3">
    <source>
        <dbReference type="ARBA" id="ARBA00022833"/>
    </source>
</evidence>
<protein>
    <submittedName>
        <fullName evidence="8">Uncharacterized protein</fullName>
    </submittedName>
</protein>
<feature type="domain" description="USP" evidence="6">
    <location>
        <begin position="1971"/>
        <end position="2318"/>
    </location>
</feature>